<protein>
    <recommendedName>
        <fullName evidence="3">Zn-ribbon-containing protein</fullName>
    </recommendedName>
</protein>
<dbReference type="KEGG" id="cep:Cri9333_3859"/>
<sequence length="188" mass="21285">MSFESINNILGALENQAEFQKITLFRSLLRCWAEVVGTAATSQTRPISISRDVLFVATSSSAWSNNLSLQRYRLLKQLNAQLPINLIDIRFSTAQWQDVVGQGNYEDERGQFLILQHPSWVGDAGSLQSESEQPQVTDAHTAFENWAKRVKERSHELPLCPQCQCPTPKGELQRWGFCSFCTTKQPPK</sequence>
<dbReference type="PATRIC" id="fig|1173022.3.peg.4159"/>
<gene>
    <name evidence="1" type="ORF">Cri9333_3859</name>
</gene>
<accession>K9W2T3</accession>
<dbReference type="eggNOG" id="COG5512">
    <property type="taxonomic scope" value="Bacteria"/>
</dbReference>
<name>K9W2T3_9CYAN</name>
<evidence type="ECO:0000313" key="2">
    <source>
        <dbReference type="Proteomes" id="UP000010472"/>
    </source>
</evidence>
<evidence type="ECO:0000313" key="1">
    <source>
        <dbReference type="EMBL" id="AFZ14668.1"/>
    </source>
</evidence>
<reference evidence="1 2" key="1">
    <citation type="submission" date="2012-06" db="EMBL/GenBank/DDBJ databases">
        <title>Finished chromosome of genome of Crinalium epipsammum PCC 9333.</title>
        <authorList>
            <consortium name="US DOE Joint Genome Institute"/>
            <person name="Gugger M."/>
            <person name="Coursin T."/>
            <person name="Rippka R."/>
            <person name="Tandeau De Marsac N."/>
            <person name="Huntemann M."/>
            <person name="Wei C.-L."/>
            <person name="Han J."/>
            <person name="Detter J.C."/>
            <person name="Han C."/>
            <person name="Tapia R."/>
            <person name="Davenport K."/>
            <person name="Daligault H."/>
            <person name="Erkkila T."/>
            <person name="Gu W."/>
            <person name="Munk A.C.C."/>
            <person name="Teshima H."/>
            <person name="Xu Y."/>
            <person name="Chain P."/>
            <person name="Chen A."/>
            <person name="Krypides N."/>
            <person name="Mavromatis K."/>
            <person name="Markowitz V."/>
            <person name="Szeto E."/>
            <person name="Ivanova N."/>
            <person name="Mikhailova N."/>
            <person name="Ovchinnikova G."/>
            <person name="Pagani I."/>
            <person name="Pati A."/>
            <person name="Goodwin L."/>
            <person name="Peters L."/>
            <person name="Pitluck S."/>
            <person name="Woyke T."/>
            <person name="Kerfeld C."/>
        </authorList>
    </citation>
    <scope>NUCLEOTIDE SEQUENCE [LARGE SCALE GENOMIC DNA]</scope>
    <source>
        <strain evidence="1 2">PCC 9333</strain>
    </source>
</reference>
<dbReference type="PANTHER" id="PTHR36456">
    <property type="entry name" value="UPF0232 PROTEIN SCO3875"/>
    <property type="match status" value="1"/>
</dbReference>
<dbReference type="InterPro" id="IPR007922">
    <property type="entry name" value="DciA-like"/>
</dbReference>
<dbReference type="Pfam" id="PF05258">
    <property type="entry name" value="DciA"/>
    <property type="match status" value="1"/>
</dbReference>
<proteinExistence type="predicted"/>
<dbReference type="OrthoDB" id="511752at2"/>
<dbReference type="AlphaFoldDB" id="K9W2T3"/>
<dbReference type="EMBL" id="CP003620">
    <property type="protein sequence ID" value="AFZ14668.1"/>
    <property type="molecule type" value="Genomic_DNA"/>
</dbReference>
<keyword evidence="2" id="KW-1185">Reference proteome</keyword>
<dbReference type="STRING" id="1173022.Cri9333_3859"/>
<dbReference type="HOGENOM" id="CLU_127714_0_0_3"/>
<dbReference type="PANTHER" id="PTHR36456:SF1">
    <property type="entry name" value="UPF0232 PROTEIN SCO3875"/>
    <property type="match status" value="1"/>
</dbReference>
<evidence type="ECO:0008006" key="3">
    <source>
        <dbReference type="Google" id="ProtNLM"/>
    </source>
</evidence>
<organism evidence="1 2">
    <name type="scientific">Crinalium epipsammum PCC 9333</name>
    <dbReference type="NCBI Taxonomy" id="1173022"/>
    <lineage>
        <taxon>Bacteria</taxon>
        <taxon>Bacillati</taxon>
        <taxon>Cyanobacteriota</taxon>
        <taxon>Cyanophyceae</taxon>
        <taxon>Gomontiellales</taxon>
        <taxon>Gomontiellaceae</taxon>
        <taxon>Crinalium</taxon>
    </lineage>
</organism>
<dbReference type="Proteomes" id="UP000010472">
    <property type="component" value="Chromosome"/>
</dbReference>
<dbReference type="RefSeq" id="WP_015204768.1">
    <property type="nucleotide sequence ID" value="NC_019753.1"/>
</dbReference>